<name>A0A518AYK0_9BACT</name>
<gene>
    <name evidence="2" type="ORF">Pan216_06350</name>
</gene>
<sequence length="169" mass="16954">MRGRIGTMIALVAVAGFTLGCASKPCCKPRILSSYAPPGSPKAPPLNQSRPVQVPTAPVNSAPVATAVPAVVAQPAPTALAIPAQPAQPAPQAAVVVPRQPWQAAPNAQLQQQPFLGSAPTNQPAPNNGAYSNSNQGGSQNSASSGATLGSPSSKNEQPRPLLVPGPPQ</sequence>
<evidence type="ECO:0000313" key="2">
    <source>
        <dbReference type="EMBL" id="QDU59802.1"/>
    </source>
</evidence>
<dbReference type="RefSeq" id="WP_145254657.1">
    <property type="nucleotide sequence ID" value="NZ_CP036279.1"/>
</dbReference>
<dbReference type="PROSITE" id="PS51257">
    <property type="entry name" value="PROKAR_LIPOPROTEIN"/>
    <property type="match status" value="1"/>
</dbReference>
<protein>
    <submittedName>
        <fullName evidence="2">Uncharacterized protein</fullName>
    </submittedName>
</protein>
<dbReference type="EMBL" id="CP036279">
    <property type="protein sequence ID" value="QDU59802.1"/>
    <property type="molecule type" value="Genomic_DNA"/>
</dbReference>
<dbReference type="Proteomes" id="UP000317093">
    <property type="component" value="Chromosome"/>
</dbReference>
<feature type="region of interest" description="Disordered" evidence="1">
    <location>
        <begin position="103"/>
        <end position="169"/>
    </location>
</feature>
<reference evidence="2 3" key="1">
    <citation type="submission" date="2019-02" db="EMBL/GenBank/DDBJ databases">
        <title>Deep-cultivation of Planctomycetes and their phenomic and genomic characterization uncovers novel biology.</title>
        <authorList>
            <person name="Wiegand S."/>
            <person name="Jogler M."/>
            <person name="Boedeker C."/>
            <person name="Pinto D."/>
            <person name="Vollmers J."/>
            <person name="Rivas-Marin E."/>
            <person name="Kohn T."/>
            <person name="Peeters S.H."/>
            <person name="Heuer A."/>
            <person name="Rast P."/>
            <person name="Oberbeckmann S."/>
            <person name="Bunk B."/>
            <person name="Jeske O."/>
            <person name="Meyerdierks A."/>
            <person name="Storesund J.E."/>
            <person name="Kallscheuer N."/>
            <person name="Luecker S."/>
            <person name="Lage O.M."/>
            <person name="Pohl T."/>
            <person name="Merkel B.J."/>
            <person name="Hornburger P."/>
            <person name="Mueller R.-W."/>
            <person name="Bruemmer F."/>
            <person name="Labrenz M."/>
            <person name="Spormann A.M."/>
            <person name="Op den Camp H."/>
            <person name="Overmann J."/>
            <person name="Amann R."/>
            <person name="Jetten M.S.M."/>
            <person name="Mascher T."/>
            <person name="Medema M.H."/>
            <person name="Devos D.P."/>
            <person name="Kaster A.-K."/>
            <person name="Ovreas L."/>
            <person name="Rohde M."/>
            <person name="Galperin M.Y."/>
            <person name="Jogler C."/>
        </authorList>
    </citation>
    <scope>NUCLEOTIDE SEQUENCE [LARGE SCALE GENOMIC DNA]</scope>
    <source>
        <strain evidence="2 3">Pan216</strain>
    </source>
</reference>
<dbReference type="AlphaFoldDB" id="A0A518AYK0"/>
<dbReference type="KEGG" id="knv:Pan216_06350"/>
<evidence type="ECO:0000256" key="1">
    <source>
        <dbReference type="SAM" id="MobiDB-lite"/>
    </source>
</evidence>
<organism evidence="2 3">
    <name type="scientific">Kolteria novifilia</name>
    <dbReference type="NCBI Taxonomy" id="2527975"/>
    <lineage>
        <taxon>Bacteria</taxon>
        <taxon>Pseudomonadati</taxon>
        <taxon>Planctomycetota</taxon>
        <taxon>Planctomycetia</taxon>
        <taxon>Kolteriales</taxon>
        <taxon>Kolteriaceae</taxon>
        <taxon>Kolteria</taxon>
    </lineage>
</organism>
<feature type="compositionally biased region" description="Low complexity" evidence="1">
    <location>
        <begin position="103"/>
        <end position="114"/>
    </location>
</feature>
<evidence type="ECO:0000313" key="3">
    <source>
        <dbReference type="Proteomes" id="UP000317093"/>
    </source>
</evidence>
<accession>A0A518AYK0</accession>
<feature type="region of interest" description="Disordered" evidence="1">
    <location>
        <begin position="37"/>
        <end position="58"/>
    </location>
</feature>
<feature type="compositionally biased region" description="Low complexity" evidence="1">
    <location>
        <begin position="127"/>
        <end position="147"/>
    </location>
</feature>
<proteinExistence type="predicted"/>
<keyword evidence="3" id="KW-1185">Reference proteome</keyword>